<comment type="caution">
    <text evidence="3">The sequence shown here is derived from an EMBL/GenBank/DDBJ whole genome shotgun (WGS) entry which is preliminary data.</text>
</comment>
<protein>
    <submittedName>
        <fullName evidence="3">Appr-1-p processing protein</fullName>
    </submittedName>
</protein>
<dbReference type="InterPro" id="IPR002589">
    <property type="entry name" value="Macro_dom"/>
</dbReference>
<gene>
    <name evidence="3" type="ORF">Amac_034050</name>
</gene>
<dbReference type="EMBL" id="BLAE01000017">
    <property type="protein sequence ID" value="GES09809.1"/>
    <property type="molecule type" value="Genomic_DNA"/>
</dbReference>
<evidence type="ECO:0000313" key="3">
    <source>
        <dbReference type="EMBL" id="GES09809.1"/>
    </source>
</evidence>
<dbReference type="Proteomes" id="UP000331127">
    <property type="component" value="Unassembled WGS sequence"/>
</dbReference>
<dbReference type="SMART" id="SM00506">
    <property type="entry name" value="A1pp"/>
    <property type="match status" value="1"/>
</dbReference>
<proteinExistence type="predicted"/>
<organism evidence="3 4">
    <name type="scientific">Acrocarpospora macrocephala</name>
    <dbReference type="NCBI Taxonomy" id="150177"/>
    <lineage>
        <taxon>Bacteria</taxon>
        <taxon>Bacillati</taxon>
        <taxon>Actinomycetota</taxon>
        <taxon>Actinomycetes</taxon>
        <taxon>Streptosporangiales</taxon>
        <taxon>Streptosporangiaceae</taxon>
        <taxon>Acrocarpospora</taxon>
    </lineage>
</organism>
<evidence type="ECO:0000256" key="1">
    <source>
        <dbReference type="ARBA" id="ARBA00035885"/>
    </source>
</evidence>
<dbReference type="AlphaFoldDB" id="A0A5M3WNT7"/>
<comment type="catalytic activity">
    <reaction evidence="1">
        <text>an N-(ADP-alpha-D-ribosyl)-thymidine in DNA + H2O = a thymidine in DNA + ADP-D-ribose</text>
        <dbReference type="Rhea" id="RHEA:71655"/>
        <dbReference type="Rhea" id="RHEA-COMP:13556"/>
        <dbReference type="Rhea" id="RHEA-COMP:18051"/>
        <dbReference type="ChEBI" id="CHEBI:15377"/>
        <dbReference type="ChEBI" id="CHEBI:57967"/>
        <dbReference type="ChEBI" id="CHEBI:137386"/>
        <dbReference type="ChEBI" id="CHEBI:191199"/>
    </reaction>
    <physiologicalReaction direction="left-to-right" evidence="1">
        <dbReference type="Rhea" id="RHEA:71656"/>
    </physiologicalReaction>
</comment>
<dbReference type="CDD" id="cd02901">
    <property type="entry name" value="Macro_Poa1p-like"/>
    <property type="match status" value="1"/>
</dbReference>
<dbReference type="SUPFAM" id="SSF52949">
    <property type="entry name" value="Macro domain-like"/>
    <property type="match status" value="1"/>
</dbReference>
<dbReference type="PANTHER" id="PTHR12521:SF0">
    <property type="entry name" value="ADP-RIBOSE GLYCOHYDROLASE OARD1"/>
    <property type="match status" value="1"/>
</dbReference>
<dbReference type="PANTHER" id="PTHR12521">
    <property type="entry name" value="PROTEIN C6ORF130"/>
    <property type="match status" value="1"/>
</dbReference>
<evidence type="ECO:0000259" key="2">
    <source>
        <dbReference type="PROSITE" id="PS51154"/>
    </source>
</evidence>
<dbReference type="Gene3D" id="3.40.220.10">
    <property type="entry name" value="Leucine Aminopeptidase, subunit E, domain 1"/>
    <property type="match status" value="1"/>
</dbReference>
<reference evidence="3 4" key="1">
    <citation type="submission" date="2019-10" db="EMBL/GenBank/DDBJ databases">
        <title>Whole genome shotgun sequence of Acrocarpospora macrocephala NBRC 16266.</title>
        <authorList>
            <person name="Ichikawa N."/>
            <person name="Kimura A."/>
            <person name="Kitahashi Y."/>
            <person name="Komaki H."/>
            <person name="Oguchi A."/>
        </authorList>
    </citation>
    <scope>NUCLEOTIDE SEQUENCE [LARGE SCALE GENOMIC DNA]</scope>
    <source>
        <strain evidence="3 4">NBRC 16266</strain>
    </source>
</reference>
<name>A0A5M3WNT7_9ACTN</name>
<dbReference type="GO" id="GO:0140291">
    <property type="term" value="P:peptidyl-glutamate ADP-deribosylation"/>
    <property type="evidence" value="ECO:0007669"/>
    <property type="project" value="TreeGrafter"/>
</dbReference>
<dbReference type="PROSITE" id="PS51154">
    <property type="entry name" value="MACRO"/>
    <property type="match status" value="1"/>
</dbReference>
<dbReference type="InterPro" id="IPR050892">
    <property type="entry name" value="ADP-ribose_metab_enzymes"/>
</dbReference>
<keyword evidence="4" id="KW-1185">Reference proteome</keyword>
<dbReference type="InterPro" id="IPR043472">
    <property type="entry name" value="Macro_dom-like"/>
</dbReference>
<dbReference type="RefSeq" id="WP_155355313.1">
    <property type="nucleotide sequence ID" value="NZ_BAAAHL010000027.1"/>
</dbReference>
<feature type="domain" description="Macro" evidence="2">
    <location>
        <begin position="1"/>
        <end position="157"/>
    </location>
</feature>
<evidence type="ECO:0000313" key="4">
    <source>
        <dbReference type="Proteomes" id="UP000331127"/>
    </source>
</evidence>
<sequence>MISYVTGDATAPSGDGPKIICHVCNDIGGWGRGFVLALSERWPQPEAAYRLWHQDRQHNDFGLGRVQLISVGEDLWVANMVGQHDIHGTDTTPPIRYEAVDSCLDLLTTHAVEHNASVHMPRIGCGLAGGTWDRIEPLVIQRLVRRGIAVTVYDLAE</sequence>
<accession>A0A5M3WNT7</accession>
<dbReference type="OrthoDB" id="9780211at2"/>